<evidence type="ECO:0000313" key="2">
    <source>
        <dbReference type="EMBL" id="SVA99424.1"/>
    </source>
</evidence>
<name>A0A382ADK4_9ZZZZ</name>
<protein>
    <recommendedName>
        <fullName evidence="1">PD-(D/E)XK endonuclease-like domain-containing protein</fullName>
    </recommendedName>
</protein>
<dbReference type="Gene3D" id="3.90.320.10">
    <property type="match status" value="1"/>
</dbReference>
<dbReference type="EMBL" id="UINC01024885">
    <property type="protein sequence ID" value="SVA99424.1"/>
    <property type="molecule type" value="Genomic_DNA"/>
</dbReference>
<proteinExistence type="predicted"/>
<feature type="domain" description="PD-(D/E)XK endonuclease-like" evidence="1">
    <location>
        <begin position="51"/>
        <end position="197"/>
    </location>
</feature>
<accession>A0A382ADK4</accession>
<dbReference type="AlphaFoldDB" id="A0A382ADK4"/>
<gene>
    <name evidence="2" type="ORF">METZ01_LOCUS152278</name>
</gene>
<sequence>MNLLSDKNIVLDKVVHEYSLRTQPDLVFTSVTTFIDGFFESFDSEKIAAKLVKTHPRYADRTVESLIAEWDAAGQHGTDVHEEIENWIKNGVEPGKAKAAAGVSWLKNYQKKSDIQVLSEVIIYSTELKMAGTVDVLALDKTTGNYEIIDWKTSKRIDTSSYGNKTGTSSVTRDVPDCNFYHYALQLSLYRYLLEEYYGVRINNQLIAHLKDDGAKGYVAPYMRDHIVAMLNN</sequence>
<dbReference type="InterPro" id="IPR038726">
    <property type="entry name" value="PDDEXK_AddAB-type"/>
</dbReference>
<dbReference type="Pfam" id="PF12705">
    <property type="entry name" value="PDDEXK_1"/>
    <property type="match status" value="1"/>
</dbReference>
<organism evidence="2">
    <name type="scientific">marine metagenome</name>
    <dbReference type="NCBI Taxonomy" id="408172"/>
    <lineage>
        <taxon>unclassified sequences</taxon>
        <taxon>metagenomes</taxon>
        <taxon>ecological metagenomes</taxon>
    </lineage>
</organism>
<dbReference type="InterPro" id="IPR011604">
    <property type="entry name" value="PDDEXK-like_dom_sf"/>
</dbReference>
<evidence type="ECO:0000259" key="1">
    <source>
        <dbReference type="Pfam" id="PF12705"/>
    </source>
</evidence>
<reference evidence="2" key="1">
    <citation type="submission" date="2018-05" db="EMBL/GenBank/DDBJ databases">
        <authorList>
            <person name="Lanie J.A."/>
            <person name="Ng W.-L."/>
            <person name="Kazmierczak K.M."/>
            <person name="Andrzejewski T.M."/>
            <person name="Davidsen T.M."/>
            <person name="Wayne K.J."/>
            <person name="Tettelin H."/>
            <person name="Glass J.I."/>
            <person name="Rusch D."/>
            <person name="Podicherti R."/>
            <person name="Tsui H.-C.T."/>
            <person name="Winkler M.E."/>
        </authorList>
    </citation>
    <scope>NUCLEOTIDE SEQUENCE</scope>
</reference>